<reference evidence="1 2" key="1">
    <citation type="submission" date="2015-05" db="EMBL/GenBank/DDBJ databases">
        <title>Draft genome of Burkholderia cepacia LK29.</title>
        <authorList>
            <person name="Chan X.Y."/>
        </authorList>
    </citation>
    <scope>NUCLEOTIDE SEQUENCE [LARGE SCALE GENOMIC DNA]</scope>
    <source>
        <strain evidence="1 2">LK29</strain>
    </source>
</reference>
<name>A0A0J5VJP9_BURCE</name>
<protein>
    <submittedName>
        <fullName evidence="1">Uncharacterized protein</fullName>
    </submittedName>
</protein>
<organism evidence="1 2">
    <name type="scientific">Burkholderia cepacia</name>
    <name type="common">Pseudomonas cepacia</name>
    <dbReference type="NCBI Taxonomy" id="292"/>
    <lineage>
        <taxon>Bacteria</taxon>
        <taxon>Pseudomonadati</taxon>
        <taxon>Pseudomonadota</taxon>
        <taxon>Betaproteobacteria</taxon>
        <taxon>Burkholderiales</taxon>
        <taxon>Burkholderiaceae</taxon>
        <taxon>Burkholderia</taxon>
        <taxon>Burkholderia cepacia complex</taxon>
    </lineage>
</organism>
<dbReference type="Proteomes" id="UP000036338">
    <property type="component" value="Unassembled WGS sequence"/>
</dbReference>
<comment type="caution">
    <text evidence="1">The sequence shown here is derived from an EMBL/GenBank/DDBJ whole genome shotgun (WGS) entry which is preliminary data.</text>
</comment>
<dbReference type="AlphaFoldDB" id="A0A0J5VJP9"/>
<evidence type="ECO:0000313" key="2">
    <source>
        <dbReference type="Proteomes" id="UP000036338"/>
    </source>
</evidence>
<dbReference type="RefSeq" id="WP_048252171.1">
    <property type="nucleotide sequence ID" value="NZ_LDWR01000139.1"/>
</dbReference>
<proteinExistence type="predicted"/>
<accession>A0A0J5VJP9</accession>
<sequence length="167" mass="18400">MSNTLVNVTAKVEINAANKTISELKDYQSRNWAIGLNGDTLAPDGFLSFFTERNLPFSYYVRARGVSVGEPSAYQANIETLTHHIAAIRASETNAVNATIRDLELYKSKNWAIGLNGTTLQPDNFLPFFGTRSVPFEYYVRSGGVELGSSSAYDTDISNLKKYLGSL</sequence>
<dbReference type="PATRIC" id="fig|292.27.peg.1239"/>
<dbReference type="EMBL" id="LDWR01000139">
    <property type="protein sequence ID" value="KML38242.1"/>
    <property type="molecule type" value="Genomic_DNA"/>
</dbReference>
<evidence type="ECO:0000313" key="1">
    <source>
        <dbReference type="EMBL" id="KML38242.1"/>
    </source>
</evidence>
<gene>
    <name evidence="1" type="ORF">VL15_38785</name>
</gene>